<proteinExistence type="predicted"/>
<accession>A0A8J5WID5</accession>
<gene>
    <name evidence="1" type="ORF">GUJ93_ZPchr0011g28537</name>
</gene>
<sequence>MERWSSALMEEGLSYRDRERMMEGEKRSGKLKLSKGYTASARARMRSYESPHFPSAVLACERDGRRD</sequence>
<reference evidence="1" key="2">
    <citation type="submission" date="2021-02" db="EMBL/GenBank/DDBJ databases">
        <authorList>
            <person name="Kimball J.A."/>
            <person name="Haas M.W."/>
            <person name="Macchietto M."/>
            <person name="Kono T."/>
            <person name="Duquette J."/>
            <person name="Shao M."/>
        </authorList>
    </citation>
    <scope>NUCLEOTIDE SEQUENCE</scope>
    <source>
        <tissue evidence="1">Fresh leaf tissue</tissue>
    </source>
</reference>
<protein>
    <submittedName>
        <fullName evidence="1">Uncharacterized protein</fullName>
    </submittedName>
</protein>
<comment type="caution">
    <text evidence="1">The sequence shown here is derived from an EMBL/GenBank/DDBJ whole genome shotgun (WGS) entry which is preliminary data.</text>
</comment>
<reference evidence="1" key="1">
    <citation type="journal article" date="2021" name="bioRxiv">
        <title>Whole Genome Assembly and Annotation of Northern Wild Rice, Zizania palustris L., Supports a Whole Genome Duplication in the Zizania Genus.</title>
        <authorList>
            <person name="Haas M."/>
            <person name="Kono T."/>
            <person name="Macchietto M."/>
            <person name="Millas R."/>
            <person name="McGilp L."/>
            <person name="Shao M."/>
            <person name="Duquette J."/>
            <person name="Hirsch C.N."/>
            <person name="Kimball J."/>
        </authorList>
    </citation>
    <scope>NUCLEOTIDE SEQUENCE</scope>
    <source>
        <tissue evidence="1">Fresh leaf tissue</tissue>
    </source>
</reference>
<dbReference type="Proteomes" id="UP000729402">
    <property type="component" value="Unassembled WGS sequence"/>
</dbReference>
<evidence type="ECO:0000313" key="2">
    <source>
        <dbReference type="Proteomes" id="UP000729402"/>
    </source>
</evidence>
<evidence type="ECO:0000313" key="1">
    <source>
        <dbReference type="EMBL" id="KAG8089392.1"/>
    </source>
</evidence>
<organism evidence="1 2">
    <name type="scientific">Zizania palustris</name>
    <name type="common">Northern wild rice</name>
    <dbReference type="NCBI Taxonomy" id="103762"/>
    <lineage>
        <taxon>Eukaryota</taxon>
        <taxon>Viridiplantae</taxon>
        <taxon>Streptophyta</taxon>
        <taxon>Embryophyta</taxon>
        <taxon>Tracheophyta</taxon>
        <taxon>Spermatophyta</taxon>
        <taxon>Magnoliopsida</taxon>
        <taxon>Liliopsida</taxon>
        <taxon>Poales</taxon>
        <taxon>Poaceae</taxon>
        <taxon>BOP clade</taxon>
        <taxon>Oryzoideae</taxon>
        <taxon>Oryzeae</taxon>
        <taxon>Zizaniinae</taxon>
        <taxon>Zizania</taxon>
    </lineage>
</organism>
<keyword evidence="2" id="KW-1185">Reference proteome</keyword>
<dbReference type="AlphaFoldDB" id="A0A8J5WID5"/>
<dbReference type="EMBL" id="JAAALK010000081">
    <property type="protein sequence ID" value="KAG8089392.1"/>
    <property type="molecule type" value="Genomic_DNA"/>
</dbReference>
<name>A0A8J5WID5_ZIZPA</name>